<evidence type="ECO:0000256" key="1">
    <source>
        <dbReference type="SAM" id="MobiDB-lite"/>
    </source>
</evidence>
<dbReference type="Proteomes" id="UP000636661">
    <property type="component" value="Unassembled WGS sequence"/>
</dbReference>
<protein>
    <submittedName>
        <fullName evidence="2">Uncharacterized protein</fullName>
    </submittedName>
</protein>
<reference evidence="2" key="2">
    <citation type="submission" date="2020-09" db="EMBL/GenBank/DDBJ databases">
        <authorList>
            <person name="Sun Q."/>
            <person name="Ohkuma M."/>
        </authorList>
    </citation>
    <scope>NUCLEOTIDE SEQUENCE</scope>
    <source>
        <strain evidence="2">JCM 4391</strain>
    </source>
</reference>
<evidence type="ECO:0000313" key="3">
    <source>
        <dbReference type="Proteomes" id="UP000636661"/>
    </source>
</evidence>
<sequence>MPPVTGVLRPPSVGVLLVIVDLLHPEVRAVPRRAVPCFTGARPMKSPAMKSPATAATRARPECAVPLVGLAHGTVTWPGRRSTSSRDAKAG</sequence>
<dbReference type="AlphaFoldDB" id="A0A918HTY2"/>
<dbReference type="EMBL" id="BMTP01000002">
    <property type="protein sequence ID" value="GGU26306.1"/>
    <property type="molecule type" value="Genomic_DNA"/>
</dbReference>
<name>A0A918HTY2_9ACTN</name>
<proteinExistence type="predicted"/>
<comment type="caution">
    <text evidence="2">The sequence shown here is derived from an EMBL/GenBank/DDBJ whole genome shotgun (WGS) entry which is preliminary data.</text>
</comment>
<accession>A0A918HTY2</accession>
<reference evidence="2" key="1">
    <citation type="journal article" date="2014" name="Int. J. Syst. Evol. Microbiol.">
        <title>Complete genome sequence of Corynebacterium casei LMG S-19264T (=DSM 44701T), isolated from a smear-ripened cheese.</title>
        <authorList>
            <consortium name="US DOE Joint Genome Institute (JGI-PGF)"/>
            <person name="Walter F."/>
            <person name="Albersmeier A."/>
            <person name="Kalinowski J."/>
            <person name="Ruckert C."/>
        </authorList>
    </citation>
    <scope>NUCLEOTIDE SEQUENCE</scope>
    <source>
        <strain evidence="2">JCM 4391</strain>
    </source>
</reference>
<keyword evidence="3" id="KW-1185">Reference proteome</keyword>
<organism evidence="2 3">
    <name type="scientific">Streptomyces lavendofoliae</name>
    <dbReference type="NCBI Taxonomy" id="67314"/>
    <lineage>
        <taxon>Bacteria</taxon>
        <taxon>Bacillati</taxon>
        <taxon>Actinomycetota</taxon>
        <taxon>Actinomycetes</taxon>
        <taxon>Kitasatosporales</taxon>
        <taxon>Streptomycetaceae</taxon>
        <taxon>Streptomyces</taxon>
    </lineage>
</organism>
<feature type="region of interest" description="Disordered" evidence="1">
    <location>
        <begin position="38"/>
        <end position="57"/>
    </location>
</feature>
<gene>
    <name evidence="2" type="ORF">GCM10010274_11400</name>
</gene>
<evidence type="ECO:0000313" key="2">
    <source>
        <dbReference type="EMBL" id="GGU26306.1"/>
    </source>
</evidence>